<dbReference type="GO" id="GO:0015288">
    <property type="term" value="F:porin activity"/>
    <property type="evidence" value="ECO:0007669"/>
    <property type="project" value="TreeGrafter"/>
</dbReference>
<evidence type="ECO:0000256" key="2">
    <source>
        <dbReference type="ARBA" id="ARBA00007613"/>
    </source>
</evidence>
<protein>
    <submittedName>
        <fullName evidence="10">TolC family outer membrane protein</fullName>
    </submittedName>
</protein>
<feature type="region of interest" description="Disordered" evidence="8">
    <location>
        <begin position="467"/>
        <end position="490"/>
    </location>
</feature>
<comment type="subcellular location">
    <subcellularLocation>
        <location evidence="1">Cell outer membrane</location>
    </subcellularLocation>
</comment>
<evidence type="ECO:0000256" key="1">
    <source>
        <dbReference type="ARBA" id="ARBA00004442"/>
    </source>
</evidence>
<feature type="chain" id="PRO_5040872614" evidence="9">
    <location>
        <begin position="23"/>
        <end position="490"/>
    </location>
</feature>
<evidence type="ECO:0000256" key="7">
    <source>
        <dbReference type="ARBA" id="ARBA00023237"/>
    </source>
</evidence>
<comment type="caution">
    <text evidence="10">The sequence shown here is derived from an EMBL/GenBank/DDBJ whole genome shotgun (WGS) entry which is preliminary data.</text>
</comment>
<sequence length="490" mass="51664">MRLSYAILGAATCLAGAVPAYAQEQNGEVDTLTEALVEAYWTNPTLTAQRESLGINDAAVAIARAGGRPTLSATVGVDRDLTRQGSLDFGGSLDPSLGATANLTIPVYRGGAVKNDVRAAQVRVESARATLRAVEGDVFVLAVSAYMDVILNRAIVELNRNQVRVLDTNFQASQDRFEIGDLTRTDVAQSQARLQLAASRLAAAEGRLAGAVETYREVIGVMPGELASPPPLPPLPETADEAVRIALVDNPDLLAADLNTRAAAYDVRVARASRTPTLSVVGTGQYVNALGNAGVDGTGSALPNSGSVTSIGISSRVPIYQGGLPSARIAQARAREGQTLEQRVGTERAVVADVRTAFANYEAALLSIEANIVAVEANELALEGARLENSIGSRSVLFVLDAEQELLNAQVDLVTARRDAYVAGFRLLNAMGQAEAEDLNLDGGALYDPLGNYRRVAQRWNDWAGNPRSEVDATSTVTDAERPQGVTDAQ</sequence>
<dbReference type="SUPFAM" id="SSF56954">
    <property type="entry name" value="Outer membrane efflux proteins (OEP)"/>
    <property type="match status" value="1"/>
</dbReference>
<dbReference type="RefSeq" id="WP_252111447.1">
    <property type="nucleotide sequence ID" value="NZ_JAMSHT010000001.1"/>
</dbReference>
<keyword evidence="4" id="KW-1134">Transmembrane beta strand</keyword>
<dbReference type="NCBIfam" id="TIGR01844">
    <property type="entry name" value="type_I_sec_TolC"/>
    <property type="match status" value="1"/>
</dbReference>
<evidence type="ECO:0000256" key="5">
    <source>
        <dbReference type="ARBA" id="ARBA00022692"/>
    </source>
</evidence>
<keyword evidence="7" id="KW-0998">Cell outer membrane</keyword>
<dbReference type="GO" id="GO:0009279">
    <property type="term" value="C:cell outer membrane"/>
    <property type="evidence" value="ECO:0007669"/>
    <property type="project" value="UniProtKB-SubCell"/>
</dbReference>
<keyword evidence="9" id="KW-0732">Signal</keyword>
<accession>A0A9X2EIN0</accession>
<feature type="signal peptide" evidence="9">
    <location>
        <begin position="1"/>
        <end position="22"/>
    </location>
</feature>
<dbReference type="EMBL" id="JAMSHT010000001">
    <property type="protein sequence ID" value="MCM8556339.1"/>
    <property type="molecule type" value="Genomic_DNA"/>
</dbReference>
<dbReference type="InterPro" id="IPR051906">
    <property type="entry name" value="TolC-like"/>
</dbReference>
<organism evidence="10 11">
    <name type="scientific">Sphingomicrobium sediminis</name>
    <dbReference type="NCBI Taxonomy" id="2950949"/>
    <lineage>
        <taxon>Bacteria</taxon>
        <taxon>Pseudomonadati</taxon>
        <taxon>Pseudomonadota</taxon>
        <taxon>Alphaproteobacteria</taxon>
        <taxon>Sphingomonadales</taxon>
        <taxon>Sphingomonadaceae</taxon>
        <taxon>Sphingomicrobium</taxon>
    </lineage>
</organism>
<gene>
    <name evidence="10" type="ORF">NDO55_00705</name>
</gene>
<dbReference type="PANTHER" id="PTHR30026">
    <property type="entry name" value="OUTER MEMBRANE PROTEIN TOLC"/>
    <property type="match status" value="1"/>
</dbReference>
<evidence type="ECO:0000256" key="3">
    <source>
        <dbReference type="ARBA" id="ARBA00022448"/>
    </source>
</evidence>
<dbReference type="Pfam" id="PF02321">
    <property type="entry name" value="OEP"/>
    <property type="match status" value="2"/>
</dbReference>
<evidence type="ECO:0000313" key="11">
    <source>
        <dbReference type="Proteomes" id="UP001155128"/>
    </source>
</evidence>
<name>A0A9X2EIN0_9SPHN</name>
<evidence type="ECO:0000256" key="9">
    <source>
        <dbReference type="SAM" id="SignalP"/>
    </source>
</evidence>
<proteinExistence type="inferred from homology"/>
<comment type="similarity">
    <text evidence="2">Belongs to the outer membrane factor (OMF) (TC 1.B.17) family.</text>
</comment>
<keyword evidence="11" id="KW-1185">Reference proteome</keyword>
<dbReference type="InterPro" id="IPR003423">
    <property type="entry name" value="OMP_efflux"/>
</dbReference>
<keyword evidence="3" id="KW-0813">Transport</keyword>
<keyword evidence="5" id="KW-0812">Transmembrane</keyword>
<keyword evidence="6" id="KW-0472">Membrane</keyword>
<dbReference type="PANTHER" id="PTHR30026:SF22">
    <property type="entry name" value="OUTER MEMBRANE EFFLUX PROTEIN"/>
    <property type="match status" value="1"/>
</dbReference>
<dbReference type="Gene3D" id="1.20.1600.10">
    <property type="entry name" value="Outer membrane efflux proteins (OEP)"/>
    <property type="match status" value="1"/>
</dbReference>
<dbReference type="GO" id="GO:0015562">
    <property type="term" value="F:efflux transmembrane transporter activity"/>
    <property type="evidence" value="ECO:0007669"/>
    <property type="project" value="InterPro"/>
</dbReference>
<dbReference type="Proteomes" id="UP001155128">
    <property type="component" value="Unassembled WGS sequence"/>
</dbReference>
<dbReference type="InterPro" id="IPR010130">
    <property type="entry name" value="T1SS_OMP_TolC"/>
</dbReference>
<dbReference type="AlphaFoldDB" id="A0A9X2EIN0"/>
<evidence type="ECO:0000256" key="6">
    <source>
        <dbReference type="ARBA" id="ARBA00023136"/>
    </source>
</evidence>
<evidence type="ECO:0000313" key="10">
    <source>
        <dbReference type="EMBL" id="MCM8556339.1"/>
    </source>
</evidence>
<evidence type="ECO:0000256" key="4">
    <source>
        <dbReference type="ARBA" id="ARBA00022452"/>
    </source>
</evidence>
<dbReference type="GO" id="GO:1990281">
    <property type="term" value="C:efflux pump complex"/>
    <property type="evidence" value="ECO:0007669"/>
    <property type="project" value="TreeGrafter"/>
</dbReference>
<evidence type="ECO:0000256" key="8">
    <source>
        <dbReference type="SAM" id="MobiDB-lite"/>
    </source>
</evidence>
<reference evidence="10" key="1">
    <citation type="submission" date="2022-06" db="EMBL/GenBank/DDBJ databases">
        <title>Sphingomicrobium sedimins sp. nov., a marine bacterium isolated from tidal flat.</title>
        <authorList>
            <person name="Kim C.-H."/>
            <person name="Yoo Y."/>
            <person name="Kim J.-J."/>
        </authorList>
    </citation>
    <scope>NUCLEOTIDE SEQUENCE</scope>
    <source>
        <strain evidence="10">GRR-S6-50</strain>
    </source>
</reference>